<dbReference type="EMBL" id="BAAAZP010000017">
    <property type="protein sequence ID" value="GAA3651087.1"/>
    <property type="molecule type" value="Genomic_DNA"/>
</dbReference>
<protein>
    <submittedName>
        <fullName evidence="1">Uncharacterized protein</fullName>
    </submittedName>
</protein>
<keyword evidence="2" id="KW-1185">Reference proteome</keyword>
<accession>A0ABP7B883</accession>
<proteinExistence type="predicted"/>
<organism evidence="1 2">
    <name type="scientific">Nonomuraea antimicrobica</name>
    <dbReference type="NCBI Taxonomy" id="561173"/>
    <lineage>
        <taxon>Bacteria</taxon>
        <taxon>Bacillati</taxon>
        <taxon>Actinomycetota</taxon>
        <taxon>Actinomycetes</taxon>
        <taxon>Streptosporangiales</taxon>
        <taxon>Streptosporangiaceae</taxon>
        <taxon>Nonomuraea</taxon>
    </lineage>
</organism>
<name>A0ABP7B883_9ACTN</name>
<evidence type="ECO:0000313" key="2">
    <source>
        <dbReference type="Proteomes" id="UP001500902"/>
    </source>
</evidence>
<dbReference type="Proteomes" id="UP001500902">
    <property type="component" value="Unassembled WGS sequence"/>
</dbReference>
<evidence type="ECO:0000313" key="1">
    <source>
        <dbReference type="EMBL" id="GAA3651087.1"/>
    </source>
</evidence>
<sequence length="70" mass="7614">MRTLRVVVSNSSAEIVMRSSCPFPDARFRTRPQVLDPALPLLPAAPSRAFYGAPNYSAPSYSAPSYSAPR</sequence>
<comment type="caution">
    <text evidence="1">The sequence shown here is derived from an EMBL/GenBank/DDBJ whole genome shotgun (WGS) entry which is preliminary data.</text>
</comment>
<gene>
    <name evidence="1" type="ORF">GCM10022224_012450</name>
</gene>
<reference evidence="2" key="1">
    <citation type="journal article" date="2019" name="Int. J. Syst. Evol. Microbiol.">
        <title>The Global Catalogue of Microorganisms (GCM) 10K type strain sequencing project: providing services to taxonomists for standard genome sequencing and annotation.</title>
        <authorList>
            <consortium name="The Broad Institute Genomics Platform"/>
            <consortium name="The Broad Institute Genome Sequencing Center for Infectious Disease"/>
            <person name="Wu L."/>
            <person name="Ma J."/>
        </authorList>
    </citation>
    <scope>NUCLEOTIDE SEQUENCE [LARGE SCALE GENOMIC DNA]</scope>
    <source>
        <strain evidence="2">JCM 16904</strain>
    </source>
</reference>